<dbReference type="InterPro" id="IPR008921">
    <property type="entry name" value="DNA_pol3_clamp-load_cplx_C"/>
</dbReference>
<dbReference type="HOGENOM" id="CLU_006229_0_8_9"/>
<keyword evidence="4" id="KW-0548">Nucleotidyltransferase</keyword>
<evidence type="ECO:0000313" key="14">
    <source>
        <dbReference type="Proteomes" id="UP000002892"/>
    </source>
</evidence>
<dbReference type="Pfam" id="PF22608">
    <property type="entry name" value="DNAX_ATPase_lid"/>
    <property type="match status" value="1"/>
</dbReference>
<evidence type="ECO:0000259" key="12">
    <source>
        <dbReference type="SMART" id="SM00382"/>
    </source>
</evidence>
<dbReference type="InterPro" id="IPR050238">
    <property type="entry name" value="DNA_Rep/Repair_Clamp_Loader"/>
</dbReference>
<dbReference type="Gene3D" id="1.20.272.10">
    <property type="match status" value="1"/>
</dbReference>
<dbReference type="KEGG" id="dai:Desaci_0020"/>
<dbReference type="NCBIfam" id="TIGR02397">
    <property type="entry name" value="dnaX_nterm"/>
    <property type="match status" value="1"/>
</dbReference>
<dbReference type="NCBIfam" id="NF004046">
    <property type="entry name" value="PRK05563.1"/>
    <property type="match status" value="1"/>
</dbReference>
<dbReference type="InterPro" id="IPR001270">
    <property type="entry name" value="ClpA/B"/>
</dbReference>
<dbReference type="InterPro" id="IPR048448">
    <property type="entry name" value="DnaX-like_C"/>
</dbReference>
<dbReference type="PANTHER" id="PTHR11669">
    <property type="entry name" value="REPLICATION FACTOR C / DNA POLYMERASE III GAMMA-TAU SUBUNIT"/>
    <property type="match status" value="1"/>
</dbReference>
<name>I4D011_DESAJ</name>
<dbReference type="GO" id="GO:0005524">
    <property type="term" value="F:ATP binding"/>
    <property type="evidence" value="ECO:0007669"/>
    <property type="project" value="UniProtKB-KW"/>
</dbReference>
<evidence type="ECO:0000256" key="7">
    <source>
        <dbReference type="ARBA" id="ARBA00022741"/>
    </source>
</evidence>
<keyword evidence="7" id="KW-0547">Nucleotide-binding</keyword>
<evidence type="ECO:0000256" key="4">
    <source>
        <dbReference type="ARBA" id="ARBA00022695"/>
    </source>
</evidence>
<sequence>MAYLALYREWRPKTFQNIVGQEHITRTLMNALKQNKIAHAYLFSGPRGTGKTTAAKILAKALNCEQRIDVEPCNQCSSCLSIDHGSAIEVFEIDAASNRGIDEIRDLRENIKLSSIEGRFKVYIIDEVHMLTTEAFNALLKTLEEPPPQVVFILATTEVQKIPLTILSRVQRFEFHRISVENISSRLTLVCESLGRNILPGALQVIAQKSEGGLRDALSILDQCLLQDDPIGVKEVYQVLGMVGETFSSELVESLMTLDYGKSLAILTDGIQQGRDPRQIIRELLDYLRQMLLNVTTGAAPLVAPEIQERLVKQSEQVPISRLLHWISLLMQGEGQLKYASNARLAAELLIVQTIHEGQNIIGEQGEILNRLTLLEKNVQTLLSGKNVHLLNDIKSTHPAEVDHAAEIDHVNNDSSKKKNAIDVKTETTSTEKRVSAGSEILTIENLRERWNDVLDQVRRRKKSTQAFLLEGKPVQLEGNVLTIAFREGCSFHKDKVNQIENRQTIEESLQQIFGMDLSITNVMENEFKIKESSELPDKKQQDQDLIDKAKDMFGEDLVIIKD</sequence>
<dbReference type="SUPFAM" id="SSF52540">
    <property type="entry name" value="P-loop containing nucleoside triphosphate hydrolases"/>
    <property type="match status" value="1"/>
</dbReference>
<evidence type="ECO:0000313" key="13">
    <source>
        <dbReference type="EMBL" id="AFM39135.1"/>
    </source>
</evidence>
<dbReference type="EMBL" id="CP003639">
    <property type="protein sequence ID" value="AFM39135.1"/>
    <property type="molecule type" value="Genomic_DNA"/>
</dbReference>
<keyword evidence="3" id="KW-0808">Transferase</keyword>
<dbReference type="EC" id="2.7.7.7" evidence="2"/>
<dbReference type="CDD" id="cd00009">
    <property type="entry name" value="AAA"/>
    <property type="match status" value="1"/>
</dbReference>
<dbReference type="Proteomes" id="UP000002892">
    <property type="component" value="Chromosome"/>
</dbReference>
<dbReference type="InterPro" id="IPR003593">
    <property type="entry name" value="AAA+_ATPase"/>
</dbReference>
<comment type="similarity">
    <text evidence="1">Belongs to the DnaX/STICHEL family.</text>
</comment>
<dbReference type="GO" id="GO:0003887">
    <property type="term" value="F:DNA-directed DNA polymerase activity"/>
    <property type="evidence" value="ECO:0007669"/>
    <property type="project" value="UniProtKB-KW"/>
</dbReference>
<dbReference type="eggNOG" id="COG2812">
    <property type="taxonomic scope" value="Bacteria"/>
</dbReference>
<evidence type="ECO:0000256" key="11">
    <source>
        <dbReference type="ARBA" id="ARBA00049244"/>
    </source>
</evidence>
<keyword evidence="14" id="KW-1185">Reference proteome</keyword>
<dbReference type="Gene3D" id="3.40.50.300">
    <property type="entry name" value="P-loop containing nucleotide triphosphate hydrolases"/>
    <property type="match status" value="1"/>
</dbReference>
<keyword evidence="8" id="KW-0862">Zinc</keyword>
<dbReference type="OrthoDB" id="9810148at2"/>
<evidence type="ECO:0000256" key="1">
    <source>
        <dbReference type="ARBA" id="ARBA00006360"/>
    </source>
</evidence>
<evidence type="ECO:0000256" key="10">
    <source>
        <dbReference type="ARBA" id="ARBA00022932"/>
    </source>
</evidence>
<evidence type="ECO:0000256" key="9">
    <source>
        <dbReference type="ARBA" id="ARBA00022840"/>
    </source>
</evidence>
<dbReference type="InterPro" id="IPR027417">
    <property type="entry name" value="P-loop_NTPase"/>
</dbReference>
<gene>
    <name evidence="13" type="ordered locus">Desaci_0020</name>
</gene>
<dbReference type="Pfam" id="PF12169">
    <property type="entry name" value="DNA_pol3_gamma3"/>
    <property type="match status" value="1"/>
</dbReference>
<dbReference type="STRING" id="646529.Desaci_0020"/>
<protein>
    <recommendedName>
        <fullName evidence="2">DNA-directed DNA polymerase</fullName>
        <ecNumber evidence="2">2.7.7.7</ecNumber>
    </recommendedName>
</protein>
<evidence type="ECO:0000256" key="3">
    <source>
        <dbReference type="ARBA" id="ARBA00022679"/>
    </source>
</evidence>
<dbReference type="RefSeq" id="WP_014825151.1">
    <property type="nucleotide sequence ID" value="NC_018068.1"/>
</dbReference>
<dbReference type="Pfam" id="PF20964">
    <property type="entry name" value="DnaX_C"/>
    <property type="match status" value="1"/>
</dbReference>
<dbReference type="PANTHER" id="PTHR11669:SF0">
    <property type="entry name" value="PROTEIN STICHEL-LIKE 2"/>
    <property type="match status" value="1"/>
</dbReference>
<feature type="domain" description="AAA+ ATPase" evidence="12">
    <location>
        <begin position="37"/>
        <end position="179"/>
    </location>
</feature>
<dbReference type="GO" id="GO:0009360">
    <property type="term" value="C:DNA polymerase III complex"/>
    <property type="evidence" value="ECO:0007669"/>
    <property type="project" value="InterPro"/>
</dbReference>
<dbReference type="GO" id="GO:0046872">
    <property type="term" value="F:metal ion binding"/>
    <property type="evidence" value="ECO:0007669"/>
    <property type="project" value="UniProtKB-KW"/>
</dbReference>
<evidence type="ECO:0000256" key="2">
    <source>
        <dbReference type="ARBA" id="ARBA00012417"/>
    </source>
</evidence>
<dbReference type="GO" id="GO:0006261">
    <property type="term" value="P:DNA-templated DNA replication"/>
    <property type="evidence" value="ECO:0007669"/>
    <property type="project" value="TreeGrafter"/>
</dbReference>
<organism evidence="13 14">
    <name type="scientific">Desulfosporosinus acidiphilus (strain DSM 22704 / JCM 16185 / SJ4)</name>
    <dbReference type="NCBI Taxonomy" id="646529"/>
    <lineage>
        <taxon>Bacteria</taxon>
        <taxon>Bacillati</taxon>
        <taxon>Bacillota</taxon>
        <taxon>Clostridia</taxon>
        <taxon>Eubacteriales</taxon>
        <taxon>Desulfitobacteriaceae</taxon>
        <taxon>Desulfosporosinus</taxon>
    </lineage>
</organism>
<evidence type="ECO:0000256" key="6">
    <source>
        <dbReference type="ARBA" id="ARBA00022723"/>
    </source>
</evidence>
<keyword evidence="6" id="KW-0479">Metal-binding</keyword>
<proteinExistence type="inferred from homology"/>
<keyword evidence="5" id="KW-0235">DNA replication</keyword>
<dbReference type="InterPro" id="IPR022754">
    <property type="entry name" value="DNA_pol_III_gamma-3"/>
</dbReference>
<evidence type="ECO:0000256" key="8">
    <source>
        <dbReference type="ARBA" id="ARBA00022833"/>
    </source>
</evidence>
<dbReference type="InterPro" id="IPR012763">
    <property type="entry name" value="DNA_pol_III_sug/sutau_N"/>
</dbReference>
<dbReference type="FunFam" id="3.40.50.300:FF:000014">
    <property type="entry name" value="DNA polymerase III subunit gamma/tau"/>
    <property type="match status" value="1"/>
</dbReference>
<accession>I4D011</accession>
<dbReference type="CDD" id="cd18137">
    <property type="entry name" value="HLD_clamp_pol_III_gamma_tau"/>
    <property type="match status" value="1"/>
</dbReference>
<dbReference type="Gene3D" id="1.10.8.60">
    <property type="match status" value="1"/>
</dbReference>
<dbReference type="InterPro" id="IPR045085">
    <property type="entry name" value="HLD_clamp_pol_III_gamma_tau"/>
</dbReference>
<dbReference type="SUPFAM" id="SSF48019">
    <property type="entry name" value="post-AAA+ oligomerization domain-like"/>
    <property type="match status" value="1"/>
</dbReference>
<dbReference type="SMART" id="SM00382">
    <property type="entry name" value="AAA"/>
    <property type="match status" value="1"/>
</dbReference>
<reference evidence="13 14" key="1">
    <citation type="journal article" date="2012" name="J. Bacteriol.">
        <title>Complete genome sequences of Desulfosporosinus orientis DSM765T, Desulfosporosinus youngiae DSM17734T, Desulfosporosinus meridiei DSM13257T, and Desulfosporosinus acidiphilus DSM22704T.</title>
        <authorList>
            <person name="Pester M."/>
            <person name="Brambilla E."/>
            <person name="Alazard D."/>
            <person name="Rattei T."/>
            <person name="Weinmaier T."/>
            <person name="Han J."/>
            <person name="Lucas S."/>
            <person name="Lapidus A."/>
            <person name="Cheng J.F."/>
            <person name="Goodwin L."/>
            <person name="Pitluck S."/>
            <person name="Peters L."/>
            <person name="Ovchinnikova G."/>
            <person name="Teshima H."/>
            <person name="Detter J.C."/>
            <person name="Han C.S."/>
            <person name="Tapia R."/>
            <person name="Land M.L."/>
            <person name="Hauser L."/>
            <person name="Kyrpides N.C."/>
            <person name="Ivanova N.N."/>
            <person name="Pagani I."/>
            <person name="Huntmann M."/>
            <person name="Wei C.L."/>
            <person name="Davenport K.W."/>
            <person name="Daligault H."/>
            <person name="Chain P.S."/>
            <person name="Chen A."/>
            <person name="Mavromatis K."/>
            <person name="Markowitz V."/>
            <person name="Szeto E."/>
            <person name="Mikhailova N."/>
            <person name="Pati A."/>
            <person name="Wagner M."/>
            <person name="Woyke T."/>
            <person name="Ollivier B."/>
            <person name="Klenk H.P."/>
            <person name="Spring S."/>
            <person name="Loy A."/>
        </authorList>
    </citation>
    <scope>NUCLEOTIDE SEQUENCE [LARGE SCALE GENOMIC DNA]</scope>
    <source>
        <strain evidence="14">DSM 22704 / JCM 16185 / SJ4</strain>
    </source>
</reference>
<dbReference type="Pfam" id="PF13177">
    <property type="entry name" value="DNA_pol3_delta2"/>
    <property type="match status" value="1"/>
</dbReference>
<evidence type="ECO:0000256" key="5">
    <source>
        <dbReference type="ARBA" id="ARBA00022705"/>
    </source>
</evidence>
<dbReference type="PRINTS" id="PR00300">
    <property type="entry name" value="CLPPROTEASEA"/>
</dbReference>
<keyword evidence="10" id="KW-0239">DNA-directed DNA polymerase</keyword>
<dbReference type="GO" id="GO:0003677">
    <property type="term" value="F:DNA binding"/>
    <property type="evidence" value="ECO:0007669"/>
    <property type="project" value="InterPro"/>
</dbReference>
<dbReference type="AlphaFoldDB" id="I4D011"/>
<comment type="catalytic activity">
    <reaction evidence="11">
        <text>DNA(n) + a 2'-deoxyribonucleoside 5'-triphosphate = DNA(n+1) + diphosphate</text>
        <dbReference type="Rhea" id="RHEA:22508"/>
        <dbReference type="Rhea" id="RHEA-COMP:17339"/>
        <dbReference type="Rhea" id="RHEA-COMP:17340"/>
        <dbReference type="ChEBI" id="CHEBI:33019"/>
        <dbReference type="ChEBI" id="CHEBI:61560"/>
        <dbReference type="ChEBI" id="CHEBI:173112"/>
        <dbReference type="EC" id="2.7.7.7"/>
    </reaction>
</comment>
<keyword evidence="9" id="KW-0067">ATP-binding</keyword>